<evidence type="ECO:0000313" key="1">
    <source>
        <dbReference type="EMBL" id="ELP31409.1"/>
    </source>
</evidence>
<dbReference type="AlphaFoldDB" id="L7CB36"/>
<proteinExistence type="predicted"/>
<dbReference type="PATRIC" id="fig|993516.3.peg.4976"/>
<evidence type="ECO:0000313" key="2">
    <source>
        <dbReference type="Proteomes" id="UP000010959"/>
    </source>
</evidence>
<name>L7CB36_RHOBT</name>
<dbReference type="EMBL" id="AMWG01000125">
    <property type="protein sequence ID" value="ELP31409.1"/>
    <property type="molecule type" value="Genomic_DNA"/>
</dbReference>
<accession>L7CB36</accession>
<organism evidence="1 2">
    <name type="scientific">Rhodopirellula baltica SWK14</name>
    <dbReference type="NCBI Taxonomy" id="993516"/>
    <lineage>
        <taxon>Bacteria</taxon>
        <taxon>Pseudomonadati</taxon>
        <taxon>Planctomycetota</taxon>
        <taxon>Planctomycetia</taxon>
        <taxon>Pirellulales</taxon>
        <taxon>Pirellulaceae</taxon>
        <taxon>Rhodopirellula</taxon>
    </lineage>
</organism>
<gene>
    <name evidence="1" type="ORF">RBSWK_04661</name>
</gene>
<comment type="caution">
    <text evidence="1">The sequence shown here is derived from an EMBL/GenBank/DDBJ whole genome shotgun (WGS) entry which is preliminary data.</text>
</comment>
<sequence length="47" mass="5720">MVITELRLHPIDYQPTFLTLHTYYYARRQLEMLDEQDRTQHKDGGEP</sequence>
<reference evidence="1 2" key="1">
    <citation type="journal article" date="2013" name="Mar. Genomics">
        <title>Expression of sulfatases in Rhodopirellula baltica and the diversity of sulfatases in the genus Rhodopirellula.</title>
        <authorList>
            <person name="Wegner C.E."/>
            <person name="Richter-Heitmann T."/>
            <person name="Klindworth A."/>
            <person name="Klockow C."/>
            <person name="Richter M."/>
            <person name="Achstetter T."/>
            <person name="Glockner F.O."/>
            <person name="Harder J."/>
        </authorList>
    </citation>
    <scope>NUCLEOTIDE SEQUENCE [LARGE SCALE GENOMIC DNA]</scope>
    <source>
        <strain evidence="1 2">SWK14</strain>
    </source>
</reference>
<protein>
    <submittedName>
        <fullName evidence="1">Uncharacterized protein</fullName>
    </submittedName>
</protein>
<dbReference type="Proteomes" id="UP000010959">
    <property type="component" value="Unassembled WGS sequence"/>
</dbReference>